<evidence type="ECO:0000313" key="2">
    <source>
        <dbReference type="Proteomes" id="UP001060085"/>
    </source>
</evidence>
<reference evidence="2" key="1">
    <citation type="journal article" date="2023" name="Nat. Plants">
        <title>Single-cell RNA sequencing provides a high-resolution roadmap for understanding the multicellular compartmentation of specialized metabolism.</title>
        <authorList>
            <person name="Sun S."/>
            <person name="Shen X."/>
            <person name="Li Y."/>
            <person name="Li Y."/>
            <person name="Wang S."/>
            <person name="Li R."/>
            <person name="Zhang H."/>
            <person name="Shen G."/>
            <person name="Guo B."/>
            <person name="Wei J."/>
            <person name="Xu J."/>
            <person name="St-Pierre B."/>
            <person name="Chen S."/>
            <person name="Sun C."/>
        </authorList>
    </citation>
    <scope>NUCLEOTIDE SEQUENCE [LARGE SCALE GENOMIC DNA]</scope>
</reference>
<name>A0ACC0B5C6_CATRO</name>
<proteinExistence type="predicted"/>
<keyword evidence="2" id="KW-1185">Reference proteome</keyword>
<dbReference type="EMBL" id="CM044704">
    <property type="protein sequence ID" value="KAI5667841.1"/>
    <property type="molecule type" value="Genomic_DNA"/>
</dbReference>
<sequence>MASRRISAAFFSSRRSLFAPFRRYNFPSFSFSFPLLLPSLFLFLFSFLPPLLPSTAASFVPLLPCISTAAAMLNVNRKVKKEPLEAWILREFTRSETDDDLIMRARRFIFLLLGGHMLLDMSGSLIHVRCMVSIRGMLGCTPSQQDIQKTFAVQPPRHRPREPIPECGARGVNMAE</sequence>
<gene>
    <name evidence="1" type="ORF">M9H77_17694</name>
</gene>
<accession>A0ACC0B5C6</accession>
<evidence type="ECO:0000313" key="1">
    <source>
        <dbReference type="EMBL" id="KAI5667841.1"/>
    </source>
</evidence>
<protein>
    <submittedName>
        <fullName evidence="1">Uncharacterized protein</fullName>
    </submittedName>
</protein>
<organism evidence="1 2">
    <name type="scientific">Catharanthus roseus</name>
    <name type="common">Madagascar periwinkle</name>
    <name type="synonym">Vinca rosea</name>
    <dbReference type="NCBI Taxonomy" id="4058"/>
    <lineage>
        <taxon>Eukaryota</taxon>
        <taxon>Viridiplantae</taxon>
        <taxon>Streptophyta</taxon>
        <taxon>Embryophyta</taxon>
        <taxon>Tracheophyta</taxon>
        <taxon>Spermatophyta</taxon>
        <taxon>Magnoliopsida</taxon>
        <taxon>eudicotyledons</taxon>
        <taxon>Gunneridae</taxon>
        <taxon>Pentapetalae</taxon>
        <taxon>asterids</taxon>
        <taxon>lamiids</taxon>
        <taxon>Gentianales</taxon>
        <taxon>Apocynaceae</taxon>
        <taxon>Rauvolfioideae</taxon>
        <taxon>Vinceae</taxon>
        <taxon>Catharanthinae</taxon>
        <taxon>Catharanthus</taxon>
    </lineage>
</organism>
<dbReference type="Proteomes" id="UP001060085">
    <property type="component" value="Linkage Group LG04"/>
</dbReference>
<comment type="caution">
    <text evidence="1">The sequence shown here is derived from an EMBL/GenBank/DDBJ whole genome shotgun (WGS) entry which is preliminary data.</text>
</comment>